<feature type="compositionally biased region" description="Basic and acidic residues" evidence="2">
    <location>
        <begin position="726"/>
        <end position="743"/>
    </location>
</feature>
<feature type="compositionally biased region" description="Basic and acidic residues" evidence="2">
    <location>
        <begin position="525"/>
        <end position="537"/>
    </location>
</feature>
<feature type="compositionally biased region" description="Polar residues" evidence="2">
    <location>
        <begin position="371"/>
        <end position="384"/>
    </location>
</feature>
<accession>A0A8B9AHK3</accession>
<feature type="compositionally biased region" description="Basic residues" evidence="2">
    <location>
        <begin position="700"/>
        <end position="713"/>
    </location>
</feature>
<reference evidence="5 6" key="2">
    <citation type="submission" date="2025-04" db="UniProtKB">
        <authorList>
            <consortium name="RefSeq"/>
        </authorList>
    </citation>
    <scope>IDENTIFICATION</scope>
    <source>
        <tissue evidence="5 6">Young leaves</tissue>
    </source>
</reference>
<gene>
    <name evidence="5 6" type="primary">LOC103722082</name>
</gene>
<evidence type="ECO:0000313" key="4">
    <source>
        <dbReference type="Proteomes" id="UP000228380"/>
    </source>
</evidence>
<feature type="region of interest" description="Disordered" evidence="2">
    <location>
        <begin position="667"/>
        <end position="746"/>
    </location>
</feature>
<evidence type="ECO:0000313" key="5">
    <source>
        <dbReference type="RefSeq" id="XP_038983473.1"/>
    </source>
</evidence>
<dbReference type="Pfam" id="PF01805">
    <property type="entry name" value="Surp"/>
    <property type="match status" value="1"/>
</dbReference>
<feature type="compositionally biased region" description="Pro residues" evidence="2">
    <location>
        <begin position="81"/>
        <end position="96"/>
    </location>
</feature>
<feature type="region of interest" description="Disordered" evidence="2">
    <location>
        <begin position="1"/>
        <end position="200"/>
    </location>
</feature>
<feature type="compositionally biased region" description="Polar residues" evidence="2">
    <location>
        <begin position="557"/>
        <end position="566"/>
    </location>
</feature>
<dbReference type="RefSeq" id="XP_038983474.1">
    <property type="nucleotide sequence ID" value="XM_039127546.1"/>
</dbReference>
<dbReference type="PANTHER" id="PTHR36886">
    <property type="entry name" value="PROTEIN FRIGIDA-ESSENTIAL 1"/>
    <property type="match status" value="1"/>
</dbReference>
<evidence type="ECO:0000313" key="6">
    <source>
        <dbReference type="RefSeq" id="XP_038983474.1"/>
    </source>
</evidence>
<feature type="region of interest" description="Disordered" evidence="2">
    <location>
        <begin position="322"/>
        <end position="453"/>
    </location>
</feature>
<evidence type="ECO:0000259" key="3">
    <source>
        <dbReference type="PROSITE" id="PS50128"/>
    </source>
</evidence>
<protein>
    <submittedName>
        <fullName evidence="5 6">Uncharacterized protein LOC103722082 isoform X1</fullName>
    </submittedName>
</protein>
<feature type="region of interest" description="Disordered" evidence="2">
    <location>
        <begin position="496"/>
        <end position="587"/>
    </location>
</feature>
<evidence type="ECO:0000256" key="2">
    <source>
        <dbReference type="SAM" id="MobiDB-lite"/>
    </source>
</evidence>
<feature type="region of interest" description="Disordered" evidence="2">
    <location>
        <begin position="1343"/>
        <end position="1396"/>
    </location>
</feature>
<name>A0A8B9AHK3_PHODC</name>
<dbReference type="KEGG" id="pda:103722082"/>
<dbReference type="Proteomes" id="UP000228380">
    <property type="component" value="Chromosome 6"/>
</dbReference>
<dbReference type="PRINTS" id="PR01217">
    <property type="entry name" value="PRICHEXTENSN"/>
</dbReference>
<dbReference type="InterPro" id="IPR035967">
    <property type="entry name" value="SWAP/Surp_sf"/>
</dbReference>
<dbReference type="GeneID" id="103722082"/>
<dbReference type="GO" id="GO:0006397">
    <property type="term" value="P:mRNA processing"/>
    <property type="evidence" value="ECO:0007669"/>
    <property type="project" value="UniProtKB-KW"/>
</dbReference>
<feature type="compositionally biased region" description="Pro residues" evidence="2">
    <location>
        <begin position="105"/>
        <end position="124"/>
    </location>
</feature>
<feature type="compositionally biased region" description="Pro residues" evidence="2">
    <location>
        <begin position="15"/>
        <end position="31"/>
    </location>
</feature>
<feature type="compositionally biased region" description="Basic and acidic residues" evidence="2">
    <location>
        <begin position="600"/>
        <end position="617"/>
    </location>
</feature>
<proteinExistence type="predicted"/>
<sequence>MYGEGNYARQFRHGLPPPPFQQTPPGPPPPAMQHGRMGQPYVRRPPPPVHGSAPIVPSYAGPGPSYPPSMSSQNGYQIPQQLPPPPRMFPPPPPPSQGQVLYRAPPLPPPGIQHVPSPPLPPPSSFVSVTHAQFVPFGSTSVGDAHPPSLPPPPPPPPPSSPPPLPPSPPPPAPPMADLSTATKAPSMDSAADGACSLGHVPADAPVTPARTVDSAPVSGSLLIREGNDAGKKVLPVEGEASGDLPPPPPKPIEEDVVRNIEVLCHFIAKVGPEFENLACASEVKNPKFAFLFGGAPGSAAAIGYEYFQWMKKKFRFEMESNKHSERPLEMESSLPSDKLENEDALSSPTASDMDVEDDVRLPGGDAGLNKLNTVATGESASLTNERDVVEEPAPQSTTGLIREGAMSSTVSCSGPSSILQEGEDDRGSSFIKDVSPVRPLPGAAECAVDDDMQQPVRPLTQDSSWVNVAPDAVCGKTTETPRVFVKDRSPFQLIQGYASDDSGEDDDKGYVDSINPARTSHSASVDRSDLQKDKGYELPLNFSPKSLPGTEKSRLQTDSSHSLSTMPKEATPFGCSSPQKSSPPGVIFADSIDAIEIVSDHSNHDQHDERLHDKTGTSEPSEDNDIVGGKSINLDCQFTKLHSGDAKQESTTPNVDEFGQLVREGVGDSVSDGMHSNERCGKRVRSWSHSRSPQESRWRWSRSPRRRDKCRRSCSLSPTRSRSKSPSDYRRTTLSERGDQDQPPKYFNFIQGRCFHGASCFLHQDVGQHQDRQPDHKDFAQGSDNYDGHDDTLVSENHYHATGLMTNMDFEKSDDVNLEETKRLEVQTDEKLSEARTKITHDGVLGKKIALDSVIDDAILSLKNDTGEQQITDQASQDIISQVKEPKQMEMVQEAPKINDVEEETTQPMLESSQPSPSHKSEGLLKETVLGQANSEGQIVQADAFQNHVPSIPPYSEDALASQTYQIPSSVSYSSANHDPTSQPWNQRLLLNEFPPTRFSVPDDKSQPSQLLPAPQGHPPPFLPADNITAPFASQHPRENLPPPVTGYSQPRPLDMLNSHRPPVASDYHSQCVHPPNSMWSYPTLPPPSHVNGLPSRPAFPATEFSHMQFQQNIMPPRNDFPSIRSYPPVELIRSQLVDFRPQSFQSMESSHHPPLHKDEFKWRSLPLENQQNDPFHRADWLSRPPMREGFRIISDLWQGEYHLHHQSPHDDARVPFPAQAPSSSNLYSRSSAMYPQTVSNQSESFLGNRLPLGFSSREEFPTVSNLPYSQPSYDRQRLSSMNFPSNVGGPGMTNPSLQRFSSTFSESNLLPQLSDTGAPKTSISAHYNPFASTFEDPPGSLKIGSSKYDSSFSSSHGPLGGCGSRLADSPPNSRRSGEQFLPRSAGYSHESSAEVLPDVDKQFVRDPASGVPYDPLFDSIEPSSNTLENLNHVQEQNLAANDAGMAPKINSLTRPLDVEDNNRQKDGTGAELMSEVDEFGEVATDAEVDAVENGSPQQVDAKNWSPVIPTEGGNTAAGEIEIGQVRSPGKKKSKHSRSLKLLKIALADFVKEVLKPSWRQGNMSKEAFKTIVKKTVDKVSGAIPSHQIPKTQVKINQYVESSQRKLTKLVMKIRRWCWKKKKKKREEQPCTNGM</sequence>
<dbReference type="RefSeq" id="XP_038983473.1">
    <property type="nucleotide sequence ID" value="XM_039127545.1"/>
</dbReference>
<organism evidence="4 5">
    <name type="scientific">Phoenix dactylifera</name>
    <name type="common">Date palm</name>
    <dbReference type="NCBI Taxonomy" id="42345"/>
    <lineage>
        <taxon>Eukaryota</taxon>
        <taxon>Viridiplantae</taxon>
        <taxon>Streptophyta</taxon>
        <taxon>Embryophyta</taxon>
        <taxon>Tracheophyta</taxon>
        <taxon>Spermatophyta</taxon>
        <taxon>Magnoliopsida</taxon>
        <taxon>Liliopsida</taxon>
        <taxon>Arecaceae</taxon>
        <taxon>Coryphoideae</taxon>
        <taxon>Phoeniceae</taxon>
        <taxon>Phoenix</taxon>
    </lineage>
</organism>
<feature type="compositionally biased region" description="Low complexity" evidence="2">
    <location>
        <begin position="57"/>
        <end position="80"/>
    </location>
</feature>
<keyword evidence="1" id="KW-0507">mRNA processing</keyword>
<feature type="compositionally biased region" description="Pro residues" evidence="2">
    <location>
        <begin position="148"/>
        <end position="175"/>
    </location>
</feature>
<dbReference type="OrthoDB" id="1935339at2759"/>
<dbReference type="SUPFAM" id="SSF109905">
    <property type="entry name" value="Surp module (SWAP domain)"/>
    <property type="match status" value="1"/>
</dbReference>
<dbReference type="InterPro" id="IPR000061">
    <property type="entry name" value="Surp"/>
</dbReference>
<dbReference type="GO" id="GO:0003723">
    <property type="term" value="F:RNA binding"/>
    <property type="evidence" value="ECO:0007669"/>
    <property type="project" value="InterPro"/>
</dbReference>
<dbReference type="Gene3D" id="1.10.10.790">
    <property type="entry name" value="Surp module"/>
    <property type="match status" value="1"/>
</dbReference>
<evidence type="ECO:0000256" key="1">
    <source>
        <dbReference type="ARBA" id="ARBA00022664"/>
    </source>
</evidence>
<reference evidence="4" key="1">
    <citation type="journal article" date="2019" name="Nat. Commun.">
        <title>Genome-wide association mapping of date palm fruit traits.</title>
        <authorList>
            <person name="Hazzouri K.M."/>
            <person name="Gros-Balthazard M."/>
            <person name="Flowers J.M."/>
            <person name="Copetti D."/>
            <person name="Lemansour A."/>
            <person name="Lebrun M."/>
            <person name="Masmoudi K."/>
            <person name="Ferrand S."/>
            <person name="Dhar M.I."/>
            <person name="Fresquez Z.A."/>
            <person name="Rosas U."/>
            <person name="Zhang J."/>
            <person name="Talag J."/>
            <person name="Lee S."/>
            <person name="Kudrna D."/>
            <person name="Powell R.F."/>
            <person name="Leitch I.J."/>
            <person name="Krueger R.R."/>
            <person name="Wing R.A."/>
            <person name="Amiri K.M.A."/>
            <person name="Purugganan M.D."/>
        </authorList>
    </citation>
    <scope>NUCLEOTIDE SEQUENCE [LARGE SCALE GENOMIC DNA]</scope>
    <source>
        <strain evidence="4">cv. Khalas</strain>
    </source>
</reference>
<feature type="compositionally biased region" description="Polar residues" evidence="2">
    <location>
        <begin position="407"/>
        <end position="420"/>
    </location>
</feature>
<dbReference type="PANTHER" id="PTHR36886:SF7">
    <property type="entry name" value="EXPRESSED PROTEIN"/>
    <property type="match status" value="1"/>
</dbReference>
<feature type="domain" description="SURP motif" evidence="3">
    <location>
        <begin position="260"/>
        <end position="305"/>
    </location>
</feature>
<feature type="region of interest" description="Disordered" evidence="2">
    <location>
        <begin position="996"/>
        <end position="1053"/>
    </location>
</feature>
<dbReference type="InterPro" id="IPR052650">
    <property type="entry name" value="Zinc_finger_CCCH"/>
</dbReference>
<dbReference type="PROSITE" id="PS50128">
    <property type="entry name" value="SURP"/>
    <property type="match status" value="1"/>
</dbReference>
<feature type="compositionally biased region" description="Low complexity" evidence="2">
    <location>
        <begin position="1347"/>
        <end position="1357"/>
    </location>
</feature>
<feature type="region of interest" description="Disordered" evidence="2">
    <location>
        <begin position="600"/>
        <end position="631"/>
    </location>
</feature>
<keyword evidence="4" id="KW-1185">Reference proteome</keyword>